<dbReference type="InterPro" id="IPR005467">
    <property type="entry name" value="His_kinase_dom"/>
</dbReference>
<keyword evidence="4" id="KW-0175">Coiled coil</keyword>
<evidence type="ECO:0000256" key="3">
    <source>
        <dbReference type="ARBA" id="ARBA00022553"/>
    </source>
</evidence>
<dbReference type="EC" id="2.7.13.3" evidence="2"/>
<dbReference type="InterPro" id="IPR001610">
    <property type="entry name" value="PAC"/>
</dbReference>
<dbReference type="Proteomes" id="UP000760480">
    <property type="component" value="Unassembled WGS sequence"/>
</dbReference>
<dbReference type="InterPro" id="IPR003661">
    <property type="entry name" value="HisK_dim/P_dom"/>
</dbReference>
<dbReference type="PRINTS" id="PR00344">
    <property type="entry name" value="BCTRLSENSOR"/>
</dbReference>
<sequence>MSRQPCRRFFDSVYSDDRAMIAAAVQRAHDPAGDGSFDVEHRIVRNGEIRWIAIRSQTFFEGEGTACHKVRTVGAELDITERRRMEEALRQSRNLLQTVLDTIPARVFWKDGDLRYLGCNRAFALDAGVDSPDEMIGRDDYQMGWLEQADRYRDDDKQILESGNPRLDYEEPQTTPDGRRIWLQTSKVPLRDADGAILGILGTYQDITVRKEAVEELRRYREHLEERVAERTAELRQAMTQLVQSEKLAALGHLVAGIAHELNTPLGNARVVAGSLGEELRVFATAVDSGALRRSQVDAFLNRNREAVDLLERNTARAADLIGHFKQVAVDQTSMRRRRFNLRQTVEELLTTLYPQFKRTAHRIEVDIPPELELDSYPGPLEQVIANLVGNSFTHGFTGVEAGLVRISATLLGPEQVQIDCIDNGVGIPETILKRIFEPFFTSRLGQGGSGLGLYIVYNLTTGILGGTIQVHSASMKGAVFTLTLPRTGPDSPHCGTACMIEEFISLTNDLENRQDASSPTNTPPWKLLVVDDDPEVHSVTRFVFTEPAYFWAARVPVARPRWPASANAIAHASGYCRGAGGRRDGDRASRPRTGGVSPRRIAHGGMPNHPAHRATGLRAGTDRHQRIRYQ</sequence>
<dbReference type="PANTHER" id="PTHR43065:SF47">
    <property type="match status" value="1"/>
</dbReference>
<keyword evidence="8" id="KW-0418">Kinase</keyword>
<dbReference type="InterPro" id="IPR036890">
    <property type="entry name" value="HATPase_C_sf"/>
</dbReference>
<dbReference type="SMART" id="SM00387">
    <property type="entry name" value="HATPase_c"/>
    <property type="match status" value="1"/>
</dbReference>
<dbReference type="Gene3D" id="3.30.565.10">
    <property type="entry name" value="Histidine kinase-like ATPase, C-terminal domain"/>
    <property type="match status" value="1"/>
</dbReference>
<dbReference type="SUPFAM" id="SSF55785">
    <property type="entry name" value="PYP-like sensor domain (PAS domain)"/>
    <property type="match status" value="2"/>
</dbReference>
<dbReference type="Gene3D" id="1.10.287.130">
    <property type="match status" value="1"/>
</dbReference>
<dbReference type="EMBL" id="SPMZ01000044">
    <property type="protein sequence ID" value="NMQ20312.1"/>
    <property type="molecule type" value="Genomic_DNA"/>
</dbReference>
<evidence type="ECO:0000313" key="9">
    <source>
        <dbReference type="Proteomes" id="UP000760480"/>
    </source>
</evidence>
<evidence type="ECO:0000256" key="4">
    <source>
        <dbReference type="SAM" id="Coils"/>
    </source>
</evidence>
<keyword evidence="8" id="KW-0808">Transferase</keyword>
<comment type="catalytic activity">
    <reaction evidence="1">
        <text>ATP + protein L-histidine = ADP + protein N-phospho-L-histidine.</text>
        <dbReference type="EC" id="2.7.13.3"/>
    </reaction>
</comment>
<proteinExistence type="predicted"/>
<dbReference type="InterPro" id="IPR013656">
    <property type="entry name" value="PAS_4"/>
</dbReference>
<evidence type="ECO:0000259" key="7">
    <source>
        <dbReference type="PROSITE" id="PS50113"/>
    </source>
</evidence>
<dbReference type="InterPro" id="IPR036097">
    <property type="entry name" value="HisK_dim/P_sf"/>
</dbReference>
<dbReference type="InterPro" id="IPR003594">
    <property type="entry name" value="HATPase_dom"/>
</dbReference>
<dbReference type="InterPro" id="IPR035965">
    <property type="entry name" value="PAS-like_dom_sf"/>
</dbReference>
<dbReference type="InterPro" id="IPR000014">
    <property type="entry name" value="PAS"/>
</dbReference>
<dbReference type="CDD" id="cd00082">
    <property type="entry name" value="HisKA"/>
    <property type="match status" value="1"/>
</dbReference>
<protein>
    <recommendedName>
        <fullName evidence="2">histidine kinase</fullName>
        <ecNumber evidence="2">2.7.13.3</ecNumber>
    </recommendedName>
</protein>
<dbReference type="InterPro" id="IPR000700">
    <property type="entry name" value="PAS-assoc_C"/>
</dbReference>
<gene>
    <name evidence="8" type="ORF">E4P82_14570</name>
</gene>
<evidence type="ECO:0000259" key="6">
    <source>
        <dbReference type="PROSITE" id="PS50109"/>
    </source>
</evidence>
<evidence type="ECO:0000313" key="8">
    <source>
        <dbReference type="EMBL" id="NMQ20312.1"/>
    </source>
</evidence>
<dbReference type="PANTHER" id="PTHR43065">
    <property type="entry name" value="SENSOR HISTIDINE KINASE"/>
    <property type="match status" value="1"/>
</dbReference>
<reference evidence="8 9" key="1">
    <citation type="submission" date="2019-03" db="EMBL/GenBank/DDBJ databases">
        <title>Metabolic reconstructions from genomes of highly enriched 'Candidatus Accumulibacter' and 'Candidatus Competibacter' bioreactor populations.</title>
        <authorList>
            <person name="Annavajhala M.K."/>
            <person name="Welles L."/>
            <person name="Abbas B."/>
            <person name="Sorokin D."/>
            <person name="Park H."/>
            <person name="Van Loosdrecht M."/>
            <person name="Chandran K."/>
        </authorList>
    </citation>
    <scope>NUCLEOTIDE SEQUENCE [LARGE SCALE GENOMIC DNA]</scope>
    <source>
        <strain evidence="8 9">SBR_G</strain>
    </source>
</reference>
<dbReference type="GO" id="GO:0016301">
    <property type="term" value="F:kinase activity"/>
    <property type="evidence" value="ECO:0007669"/>
    <property type="project" value="UniProtKB-KW"/>
</dbReference>
<evidence type="ECO:0000256" key="5">
    <source>
        <dbReference type="SAM" id="MobiDB-lite"/>
    </source>
</evidence>
<evidence type="ECO:0000256" key="1">
    <source>
        <dbReference type="ARBA" id="ARBA00000085"/>
    </source>
</evidence>
<dbReference type="SMART" id="SM00086">
    <property type="entry name" value="PAC"/>
    <property type="match status" value="2"/>
</dbReference>
<accession>A0ABX1TNN3</accession>
<dbReference type="SUPFAM" id="SSF55874">
    <property type="entry name" value="ATPase domain of HSP90 chaperone/DNA topoisomerase II/histidine kinase"/>
    <property type="match status" value="1"/>
</dbReference>
<feature type="domain" description="PAC" evidence="7">
    <location>
        <begin position="33"/>
        <end position="91"/>
    </location>
</feature>
<dbReference type="Gene3D" id="3.30.450.20">
    <property type="entry name" value="PAS domain"/>
    <property type="match status" value="2"/>
</dbReference>
<feature type="domain" description="Histidine kinase" evidence="6">
    <location>
        <begin position="257"/>
        <end position="489"/>
    </location>
</feature>
<feature type="coiled-coil region" evidence="4">
    <location>
        <begin position="210"/>
        <end position="241"/>
    </location>
</feature>
<dbReference type="Pfam" id="PF08448">
    <property type="entry name" value="PAS_4"/>
    <property type="match status" value="1"/>
</dbReference>
<name>A0ABX1TNN3_9GAMM</name>
<dbReference type="InterPro" id="IPR004358">
    <property type="entry name" value="Sig_transdc_His_kin-like_C"/>
</dbReference>
<dbReference type="SUPFAM" id="SSF47384">
    <property type="entry name" value="Homodimeric domain of signal transducing histidine kinase"/>
    <property type="match status" value="1"/>
</dbReference>
<feature type="domain" description="PAC" evidence="7">
    <location>
        <begin position="167"/>
        <end position="219"/>
    </location>
</feature>
<dbReference type="NCBIfam" id="TIGR00229">
    <property type="entry name" value="sensory_box"/>
    <property type="match status" value="1"/>
</dbReference>
<dbReference type="Pfam" id="PF02518">
    <property type="entry name" value="HATPase_c"/>
    <property type="match status" value="1"/>
</dbReference>
<comment type="caution">
    <text evidence="8">The sequence shown here is derived from an EMBL/GenBank/DDBJ whole genome shotgun (WGS) entry which is preliminary data.</text>
</comment>
<keyword evidence="3" id="KW-0597">Phosphoprotein</keyword>
<feature type="region of interest" description="Disordered" evidence="5">
    <location>
        <begin position="579"/>
        <end position="631"/>
    </location>
</feature>
<keyword evidence="9" id="KW-1185">Reference proteome</keyword>
<dbReference type="CDD" id="cd00130">
    <property type="entry name" value="PAS"/>
    <property type="match status" value="1"/>
</dbReference>
<organism evidence="8 9">
    <name type="scientific">Candidatus Competibacter phosphatis</name>
    <dbReference type="NCBI Taxonomy" id="221280"/>
    <lineage>
        <taxon>Bacteria</taxon>
        <taxon>Pseudomonadati</taxon>
        <taxon>Pseudomonadota</taxon>
        <taxon>Gammaproteobacteria</taxon>
        <taxon>Candidatus Competibacteraceae</taxon>
        <taxon>Candidatus Competibacter</taxon>
    </lineage>
</organism>
<evidence type="ECO:0000256" key="2">
    <source>
        <dbReference type="ARBA" id="ARBA00012438"/>
    </source>
</evidence>
<dbReference type="PROSITE" id="PS50113">
    <property type="entry name" value="PAC"/>
    <property type="match status" value="2"/>
</dbReference>
<dbReference type="PROSITE" id="PS50109">
    <property type="entry name" value="HIS_KIN"/>
    <property type="match status" value="1"/>
</dbReference>
<dbReference type="CDD" id="cd00075">
    <property type="entry name" value="HATPase"/>
    <property type="match status" value="1"/>
</dbReference>